<dbReference type="Pfam" id="PF07541">
    <property type="entry name" value="EIF_2_alpha"/>
    <property type="match status" value="1"/>
</dbReference>
<evidence type="ECO:0000313" key="6">
    <source>
        <dbReference type="EMBL" id="PWN22371.1"/>
    </source>
</evidence>
<dbReference type="PANTHER" id="PTHR10602:SF0">
    <property type="entry name" value="EUKARYOTIC TRANSLATION INITIATION FACTOR 2 SUBUNIT 1"/>
    <property type="match status" value="1"/>
</dbReference>
<dbReference type="InterPro" id="IPR011488">
    <property type="entry name" value="TIF_2_asu"/>
</dbReference>
<comment type="similarity">
    <text evidence="1">Belongs to the eIF-2-alpha family.</text>
</comment>
<dbReference type="EMBL" id="KZ819323">
    <property type="protein sequence ID" value="PWN22371.1"/>
    <property type="molecule type" value="Genomic_DNA"/>
</dbReference>
<dbReference type="CDD" id="cd04452">
    <property type="entry name" value="S1_IF2_alpha"/>
    <property type="match status" value="1"/>
</dbReference>
<dbReference type="AlphaFoldDB" id="A0A316UD87"/>
<dbReference type="Gene3D" id="1.10.150.190">
    <property type="entry name" value="Translation initiation factor 2, subunit 1, domain 2"/>
    <property type="match status" value="1"/>
</dbReference>
<dbReference type="PROSITE" id="PS50126">
    <property type="entry name" value="S1"/>
    <property type="match status" value="1"/>
</dbReference>
<dbReference type="RefSeq" id="XP_025349531.1">
    <property type="nucleotide sequence ID" value="XM_025491966.1"/>
</dbReference>
<dbReference type="Gene3D" id="2.40.50.140">
    <property type="entry name" value="Nucleic acid-binding proteins"/>
    <property type="match status" value="1"/>
</dbReference>
<evidence type="ECO:0000313" key="7">
    <source>
        <dbReference type="Proteomes" id="UP000245942"/>
    </source>
</evidence>
<reference evidence="6 7" key="1">
    <citation type="journal article" date="2018" name="Mol. Biol. Evol.">
        <title>Broad Genomic Sampling Reveals a Smut Pathogenic Ancestry of the Fungal Clade Ustilaginomycotina.</title>
        <authorList>
            <person name="Kijpornyongpan T."/>
            <person name="Mondo S.J."/>
            <person name="Barry K."/>
            <person name="Sandor L."/>
            <person name="Lee J."/>
            <person name="Lipzen A."/>
            <person name="Pangilinan J."/>
            <person name="LaButti K."/>
            <person name="Hainaut M."/>
            <person name="Henrissat B."/>
            <person name="Grigoriev I.V."/>
            <person name="Spatafora J.W."/>
            <person name="Aime M.C."/>
        </authorList>
    </citation>
    <scope>NUCLEOTIDE SEQUENCE [LARGE SCALE GENOMIC DNA]</scope>
    <source>
        <strain evidence="6 7">MCA 4718</strain>
    </source>
</reference>
<name>A0A316UD87_9BASI</name>
<dbReference type="InterPro" id="IPR044126">
    <property type="entry name" value="S1_IF2_alpha"/>
</dbReference>
<dbReference type="InterPro" id="IPR024054">
    <property type="entry name" value="TIF2_asu_middle_sf"/>
</dbReference>
<dbReference type="GeneID" id="37013700"/>
<evidence type="ECO:0000256" key="3">
    <source>
        <dbReference type="ARBA" id="ARBA00022917"/>
    </source>
</evidence>
<gene>
    <name evidence="6" type="ORF">BCV69DRAFT_281372</name>
</gene>
<feature type="region of interest" description="Disordered" evidence="4">
    <location>
        <begin position="286"/>
        <end position="306"/>
    </location>
</feature>
<evidence type="ECO:0000256" key="1">
    <source>
        <dbReference type="ARBA" id="ARBA00007223"/>
    </source>
</evidence>
<dbReference type="GO" id="GO:0033290">
    <property type="term" value="C:eukaryotic 48S preinitiation complex"/>
    <property type="evidence" value="ECO:0007669"/>
    <property type="project" value="TreeGrafter"/>
</dbReference>
<dbReference type="STRING" id="1684307.A0A316UD87"/>
<dbReference type="GO" id="GO:0003743">
    <property type="term" value="F:translation initiation factor activity"/>
    <property type="evidence" value="ECO:0007669"/>
    <property type="project" value="UniProtKB-KW"/>
</dbReference>
<keyword evidence="3" id="KW-0648">Protein biosynthesis</keyword>
<dbReference type="Pfam" id="PF00575">
    <property type="entry name" value="S1"/>
    <property type="match status" value="1"/>
</dbReference>
<proteinExistence type="inferred from homology"/>
<evidence type="ECO:0000256" key="2">
    <source>
        <dbReference type="ARBA" id="ARBA00022540"/>
    </source>
</evidence>
<dbReference type="GO" id="GO:0003723">
    <property type="term" value="F:RNA binding"/>
    <property type="evidence" value="ECO:0007669"/>
    <property type="project" value="InterPro"/>
</dbReference>
<feature type="compositionally biased region" description="Acidic residues" evidence="4">
    <location>
        <begin position="294"/>
        <end position="306"/>
    </location>
</feature>
<dbReference type="SUPFAM" id="SSF110993">
    <property type="entry name" value="eIF-2-alpha, C-terminal domain"/>
    <property type="match status" value="1"/>
</dbReference>
<dbReference type="Proteomes" id="UP000245942">
    <property type="component" value="Unassembled WGS sequence"/>
</dbReference>
<dbReference type="InterPro" id="IPR003029">
    <property type="entry name" value="S1_domain"/>
</dbReference>
<dbReference type="GO" id="GO:0043022">
    <property type="term" value="F:ribosome binding"/>
    <property type="evidence" value="ECO:0007669"/>
    <property type="project" value="TreeGrafter"/>
</dbReference>
<dbReference type="SUPFAM" id="SSF116742">
    <property type="entry name" value="eIF2alpha middle domain-like"/>
    <property type="match status" value="1"/>
</dbReference>
<dbReference type="FunFam" id="2.40.50.140:FF:000015">
    <property type="entry name" value="Eukaryotic translation initiation factor 2 subunit alpha"/>
    <property type="match status" value="1"/>
</dbReference>
<evidence type="ECO:0000256" key="4">
    <source>
        <dbReference type="SAM" id="MobiDB-lite"/>
    </source>
</evidence>
<dbReference type="GO" id="GO:0005850">
    <property type="term" value="C:eukaryotic translation initiation factor 2 complex"/>
    <property type="evidence" value="ECO:0007669"/>
    <property type="project" value="TreeGrafter"/>
</dbReference>
<dbReference type="FunFam" id="3.30.70.1130:FF:000001">
    <property type="entry name" value="Eukaryotic translation initiation factor 2 subunit 1"/>
    <property type="match status" value="1"/>
</dbReference>
<evidence type="ECO:0000259" key="5">
    <source>
        <dbReference type="PROSITE" id="PS50126"/>
    </source>
</evidence>
<dbReference type="InterPro" id="IPR024055">
    <property type="entry name" value="TIF2_asu_C"/>
</dbReference>
<dbReference type="SMART" id="SM00316">
    <property type="entry name" value="S1"/>
    <property type="match status" value="1"/>
</dbReference>
<dbReference type="Gene3D" id="3.30.70.1130">
    <property type="entry name" value="EIF_2_alpha"/>
    <property type="match status" value="1"/>
</dbReference>
<feature type="domain" description="S1 motif" evidence="5">
    <location>
        <begin position="12"/>
        <end position="83"/>
    </location>
</feature>
<dbReference type="InterPro" id="IPR012340">
    <property type="entry name" value="NA-bd_OB-fold"/>
</dbReference>
<accession>A0A316UD87</accession>
<dbReference type="PANTHER" id="PTHR10602">
    <property type="entry name" value="EUKARYOTIC TRANSLATION INITIATION FACTOR 2 SUBUNIT 1"/>
    <property type="match status" value="1"/>
</dbReference>
<organism evidence="6 7">
    <name type="scientific">Pseudomicrostroma glucosiphilum</name>
    <dbReference type="NCBI Taxonomy" id="1684307"/>
    <lineage>
        <taxon>Eukaryota</taxon>
        <taxon>Fungi</taxon>
        <taxon>Dikarya</taxon>
        <taxon>Basidiomycota</taxon>
        <taxon>Ustilaginomycotina</taxon>
        <taxon>Exobasidiomycetes</taxon>
        <taxon>Microstromatales</taxon>
        <taxon>Microstromatales incertae sedis</taxon>
        <taxon>Pseudomicrostroma</taxon>
    </lineage>
</organism>
<sequence>MRYYEKSLPDIDEVVMCQVRQIAEMGAYVKLLEYDNAEGMILLSELSRRRIRSIQKLIRVGRNEVVVVLRVDKEKGYIDLSKRRVSPDDVLKCEERFNKSKAVYSILSHVAGKLSGGEDADEKKLGELYEMVAWPLDKKFGHSYDAFKLAVTEPEAVFGGMEIDAMVKKELQANIARRLTPQPVKIRADVEVTCFGYEGIDAIKRALLKAEALSTDVVPIKVKLVAPPLYVLVSHSTDKTGGIELLEKALQEIEEEIKRDGGAINVKMMPKAVSEVEDEELAQLMARAQKENTEVEGDEDSEDEEA</sequence>
<dbReference type="SUPFAM" id="SSF50249">
    <property type="entry name" value="Nucleic acid-binding proteins"/>
    <property type="match status" value="1"/>
</dbReference>
<keyword evidence="2" id="KW-0396">Initiation factor</keyword>
<keyword evidence="7" id="KW-1185">Reference proteome</keyword>
<dbReference type="OrthoDB" id="1685042at2759"/>
<protein>
    <recommendedName>
        <fullName evidence="5">S1 motif domain-containing protein</fullName>
    </recommendedName>
</protein>